<proteinExistence type="predicted"/>
<protein>
    <submittedName>
        <fullName evidence="1">Uncharacterized protein</fullName>
    </submittedName>
</protein>
<evidence type="ECO:0000313" key="1">
    <source>
        <dbReference type="EMBL" id="MBA0848716.1"/>
    </source>
</evidence>
<reference evidence="1 2" key="1">
    <citation type="journal article" date="2019" name="Genome Biol. Evol.">
        <title>Insights into the evolution of the New World diploid cottons (Gossypium, subgenus Houzingenia) based on genome sequencing.</title>
        <authorList>
            <person name="Grover C.E."/>
            <person name="Arick M.A. 2nd"/>
            <person name="Thrash A."/>
            <person name="Conover J.L."/>
            <person name="Sanders W.S."/>
            <person name="Peterson D.G."/>
            <person name="Frelichowski J.E."/>
            <person name="Scheffler J.A."/>
            <person name="Scheffler B.E."/>
            <person name="Wendel J.F."/>
        </authorList>
    </citation>
    <scope>NUCLEOTIDE SEQUENCE [LARGE SCALE GENOMIC DNA]</scope>
    <source>
        <strain evidence="1">1</strain>
        <tissue evidence="1">Leaf</tissue>
    </source>
</reference>
<gene>
    <name evidence="1" type="ORF">Goshw_006009</name>
</gene>
<dbReference type="EMBL" id="JABFAF010000002">
    <property type="protein sequence ID" value="MBA0848716.1"/>
    <property type="molecule type" value="Genomic_DNA"/>
</dbReference>
<comment type="caution">
    <text evidence="1">The sequence shown here is derived from an EMBL/GenBank/DDBJ whole genome shotgun (WGS) entry which is preliminary data.</text>
</comment>
<sequence>MGRHTTRRCSSTRRYSYFGTSSNLVSSLF</sequence>
<accession>A0A7J9KQU1</accession>
<keyword evidence="2" id="KW-1185">Reference proteome</keyword>
<organism evidence="1 2">
    <name type="scientific">Gossypium schwendimanii</name>
    <name type="common">Cotton</name>
    <dbReference type="NCBI Taxonomy" id="34291"/>
    <lineage>
        <taxon>Eukaryota</taxon>
        <taxon>Viridiplantae</taxon>
        <taxon>Streptophyta</taxon>
        <taxon>Embryophyta</taxon>
        <taxon>Tracheophyta</taxon>
        <taxon>Spermatophyta</taxon>
        <taxon>Magnoliopsida</taxon>
        <taxon>eudicotyledons</taxon>
        <taxon>Gunneridae</taxon>
        <taxon>Pentapetalae</taxon>
        <taxon>rosids</taxon>
        <taxon>malvids</taxon>
        <taxon>Malvales</taxon>
        <taxon>Malvaceae</taxon>
        <taxon>Malvoideae</taxon>
        <taxon>Gossypium</taxon>
    </lineage>
</organism>
<feature type="non-terminal residue" evidence="1">
    <location>
        <position position="29"/>
    </location>
</feature>
<dbReference type="Proteomes" id="UP000593576">
    <property type="component" value="Unassembled WGS sequence"/>
</dbReference>
<evidence type="ECO:0000313" key="2">
    <source>
        <dbReference type="Proteomes" id="UP000593576"/>
    </source>
</evidence>
<dbReference type="AlphaFoldDB" id="A0A7J9KQU1"/>
<name>A0A7J9KQU1_GOSSC</name>